<dbReference type="PANTHER" id="PTHR42770">
    <property type="entry name" value="AMINO ACID TRANSPORTER-RELATED"/>
    <property type="match status" value="1"/>
</dbReference>
<organism evidence="8 9">
    <name type="scientific">Williamsia marianensis</name>
    <dbReference type="NCBI Taxonomy" id="85044"/>
    <lineage>
        <taxon>Bacteria</taxon>
        <taxon>Bacillati</taxon>
        <taxon>Actinomycetota</taxon>
        <taxon>Actinomycetes</taxon>
        <taxon>Mycobacteriales</taxon>
        <taxon>Nocardiaceae</taxon>
        <taxon>Williamsia</taxon>
    </lineage>
</organism>
<feature type="transmembrane region" description="Helical" evidence="6">
    <location>
        <begin position="107"/>
        <end position="129"/>
    </location>
</feature>
<dbReference type="GO" id="GO:0055085">
    <property type="term" value="P:transmembrane transport"/>
    <property type="evidence" value="ECO:0007669"/>
    <property type="project" value="InterPro"/>
</dbReference>
<dbReference type="OrthoDB" id="137613at2"/>
<evidence type="ECO:0000256" key="6">
    <source>
        <dbReference type="SAM" id="Phobius"/>
    </source>
</evidence>
<keyword evidence="3 6" id="KW-1133">Transmembrane helix</keyword>
<evidence type="ECO:0000256" key="5">
    <source>
        <dbReference type="SAM" id="MobiDB-lite"/>
    </source>
</evidence>
<feature type="transmembrane region" description="Helical" evidence="6">
    <location>
        <begin position="251"/>
        <end position="274"/>
    </location>
</feature>
<comment type="subcellular location">
    <subcellularLocation>
        <location evidence="1">Membrane</location>
        <topology evidence="1">Multi-pass membrane protein</topology>
    </subcellularLocation>
</comment>
<evidence type="ECO:0000259" key="7">
    <source>
        <dbReference type="Pfam" id="PF00324"/>
    </source>
</evidence>
<feature type="transmembrane region" description="Helical" evidence="6">
    <location>
        <begin position="65"/>
        <end position="86"/>
    </location>
</feature>
<feature type="transmembrane region" description="Helical" evidence="6">
    <location>
        <begin position="174"/>
        <end position="192"/>
    </location>
</feature>
<evidence type="ECO:0000256" key="1">
    <source>
        <dbReference type="ARBA" id="ARBA00004141"/>
    </source>
</evidence>
<feature type="region of interest" description="Disordered" evidence="5">
    <location>
        <begin position="1"/>
        <end position="24"/>
    </location>
</feature>
<dbReference type="AlphaFoldDB" id="A0A495K9J8"/>
<dbReference type="Gene3D" id="1.20.1740.10">
    <property type="entry name" value="Amino acid/polyamine transporter I"/>
    <property type="match status" value="1"/>
</dbReference>
<comment type="caution">
    <text evidence="8">The sequence shown here is derived from an EMBL/GenBank/DDBJ whole genome shotgun (WGS) entry which is preliminary data.</text>
</comment>
<evidence type="ECO:0000256" key="4">
    <source>
        <dbReference type="ARBA" id="ARBA00023136"/>
    </source>
</evidence>
<keyword evidence="2 6" id="KW-0812">Transmembrane</keyword>
<feature type="transmembrane region" description="Helical" evidence="6">
    <location>
        <begin position="212"/>
        <end position="231"/>
    </location>
</feature>
<protein>
    <submittedName>
        <fullName evidence="8">Amino acid transporter</fullName>
    </submittedName>
</protein>
<dbReference type="Proteomes" id="UP000274762">
    <property type="component" value="Unassembled WGS sequence"/>
</dbReference>
<proteinExistence type="predicted"/>
<evidence type="ECO:0000256" key="2">
    <source>
        <dbReference type="ARBA" id="ARBA00022692"/>
    </source>
</evidence>
<dbReference type="RefSeq" id="WP_062794928.1">
    <property type="nucleotide sequence ID" value="NZ_CBCRXS010000007.1"/>
</dbReference>
<feature type="transmembrane region" description="Helical" evidence="6">
    <location>
        <begin position="352"/>
        <end position="376"/>
    </location>
</feature>
<feature type="transmembrane region" description="Helical" evidence="6">
    <location>
        <begin position="34"/>
        <end position="59"/>
    </location>
</feature>
<dbReference type="PIRSF" id="PIRSF006060">
    <property type="entry name" value="AA_transporter"/>
    <property type="match status" value="1"/>
</dbReference>
<feature type="transmembrane region" description="Helical" evidence="6">
    <location>
        <begin position="306"/>
        <end position="331"/>
    </location>
</feature>
<feature type="transmembrane region" description="Helical" evidence="6">
    <location>
        <begin position="149"/>
        <end position="167"/>
    </location>
</feature>
<keyword evidence="4 6" id="KW-0472">Membrane</keyword>
<feature type="domain" description="Amino acid permease/ SLC12A" evidence="7">
    <location>
        <begin position="46"/>
        <end position="471"/>
    </location>
</feature>
<reference evidence="8 9" key="1">
    <citation type="submission" date="2018-10" db="EMBL/GenBank/DDBJ databases">
        <title>Sequencing the genomes of 1000 actinobacteria strains.</title>
        <authorList>
            <person name="Klenk H.-P."/>
        </authorList>
    </citation>
    <scope>NUCLEOTIDE SEQUENCE [LARGE SCALE GENOMIC DNA]</scope>
    <source>
        <strain evidence="8 9">DSM 44343</strain>
    </source>
</reference>
<dbReference type="GO" id="GO:0016020">
    <property type="term" value="C:membrane"/>
    <property type="evidence" value="ECO:0007669"/>
    <property type="project" value="UniProtKB-SubCell"/>
</dbReference>
<evidence type="ECO:0000256" key="3">
    <source>
        <dbReference type="ARBA" id="ARBA00022989"/>
    </source>
</evidence>
<feature type="compositionally biased region" description="Polar residues" evidence="5">
    <location>
        <begin position="1"/>
        <end position="15"/>
    </location>
</feature>
<sequence>MTSTPQVSADTSSDEPTYGPDSGGLKGSMTTFDIVFTVLAFNAPLSVFAGYLTVIIGYANGLGAPLTFLAAGLVVLVFAVGFTAMSRHLPNPGAFYAYVTAGLGRPLGLGAAFLAMISYIFLYVSSFIYGSTAIKGLIQDIFNGPSIDWWIYNLILIAVVGVLGFFRITFSAKILTVAMCLEVVVIIIYNIVVFGQGGEEGYTSAPFQLDYILGGSIGLAVLYCIGMFSGFEATAIFREEARDPERTVPRATYIVIAVVAILYSVTTFAIIVGIGPSSVVEQTAADPVGSVMASIDQYLGKTVLDITMVLLCTSIFAAVLAMHNIIARYLFSMGRDRVFPAKLAAVHGKHGSPHIASLATSGIAIVFLVAVLAIGADGNALYAKLAGIALYALIILLLMTAISIPLYFRKHPDHGVSQWKTTIAPLLGGVGFAVALVLATKNAAFLVGGSQSAANLLIAVFIAAVLLGVGYALLLKKTKPDTYARIGRQEVV</sequence>
<dbReference type="EMBL" id="RBKV01000001">
    <property type="protein sequence ID" value="RKR97475.1"/>
    <property type="molecule type" value="Genomic_DNA"/>
</dbReference>
<feature type="transmembrane region" description="Helical" evidence="6">
    <location>
        <begin position="452"/>
        <end position="475"/>
    </location>
</feature>
<name>A0A495K9J8_WILMA</name>
<dbReference type="Pfam" id="PF00324">
    <property type="entry name" value="AA_permease"/>
    <property type="match status" value="1"/>
</dbReference>
<evidence type="ECO:0000313" key="9">
    <source>
        <dbReference type="Proteomes" id="UP000274762"/>
    </source>
</evidence>
<feature type="transmembrane region" description="Helical" evidence="6">
    <location>
        <begin position="420"/>
        <end position="440"/>
    </location>
</feature>
<dbReference type="InterPro" id="IPR004841">
    <property type="entry name" value="AA-permease/SLC12A_dom"/>
</dbReference>
<feature type="transmembrane region" description="Helical" evidence="6">
    <location>
        <begin position="388"/>
        <end position="408"/>
    </location>
</feature>
<gene>
    <name evidence="8" type="ORF">DFJ75_4353</name>
</gene>
<dbReference type="InterPro" id="IPR050367">
    <property type="entry name" value="APC_superfamily"/>
</dbReference>
<accession>A0A495K9J8</accession>
<dbReference type="PANTHER" id="PTHR42770:SF16">
    <property type="entry name" value="AMINO ACID PERMEASE"/>
    <property type="match status" value="1"/>
</dbReference>
<evidence type="ECO:0000313" key="8">
    <source>
        <dbReference type="EMBL" id="RKR97475.1"/>
    </source>
</evidence>